<dbReference type="Proteomes" id="UP000813215">
    <property type="component" value="Unassembled WGS sequence"/>
</dbReference>
<reference evidence="1" key="1">
    <citation type="submission" date="2021-05" db="EMBL/GenBank/DDBJ databases">
        <authorList>
            <person name="Pietrasiak N."/>
            <person name="Ward R."/>
            <person name="Stajich J.E."/>
            <person name="Kurbessoian T."/>
        </authorList>
    </citation>
    <scope>NUCLEOTIDE SEQUENCE</scope>
    <source>
        <strain evidence="1">HA4357-MV3</strain>
    </source>
</reference>
<reference evidence="1" key="2">
    <citation type="journal article" date="2022" name="Microbiol. Resour. Announc.">
        <title>Metagenome Sequencing to Explore Phylogenomics of Terrestrial Cyanobacteria.</title>
        <authorList>
            <person name="Ward R.D."/>
            <person name="Stajich J.E."/>
            <person name="Johansen J.R."/>
            <person name="Huntemann M."/>
            <person name="Clum A."/>
            <person name="Foster B."/>
            <person name="Foster B."/>
            <person name="Roux S."/>
            <person name="Palaniappan K."/>
            <person name="Varghese N."/>
            <person name="Mukherjee S."/>
            <person name="Reddy T.B.K."/>
            <person name="Daum C."/>
            <person name="Copeland A."/>
            <person name="Chen I.A."/>
            <person name="Ivanova N.N."/>
            <person name="Kyrpides N.C."/>
            <person name="Shapiro N."/>
            <person name="Eloe-Fadrosh E.A."/>
            <person name="Pietrasiak N."/>
        </authorList>
    </citation>
    <scope>NUCLEOTIDE SEQUENCE</scope>
    <source>
        <strain evidence="1">HA4357-MV3</strain>
    </source>
</reference>
<gene>
    <name evidence="1" type="ORF">KME28_26695</name>
</gene>
<evidence type="ECO:0008006" key="3">
    <source>
        <dbReference type="Google" id="ProtNLM"/>
    </source>
</evidence>
<comment type="caution">
    <text evidence="1">The sequence shown here is derived from an EMBL/GenBank/DDBJ whole genome shotgun (WGS) entry which is preliminary data.</text>
</comment>
<dbReference type="EMBL" id="JAHHHW010000155">
    <property type="protein sequence ID" value="MBW4435202.1"/>
    <property type="molecule type" value="Genomic_DNA"/>
</dbReference>
<organism evidence="1 2">
    <name type="scientific">Pelatocladus maniniholoensis HA4357-MV3</name>
    <dbReference type="NCBI Taxonomy" id="1117104"/>
    <lineage>
        <taxon>Bacteria</taxon>
        <taxon>Bacillati</taxon>
        <taxon>Cyanobacteriota</taxon>
        <taxon>Cyanophyceae</taxon>
        <taxon>Nostocales</taxon>
        <taxon>Nostocaceae</taxon>
        <taxon>Pelatocladus</taxon>
    </lineage>
</organism>
<evidence type="ECO:0000313" key="2">
    <source>
        <dbReference type="Proteomes" id="UP000813215"/>
    </source>
</evidence>
<dbReference type="AlphaFoldDB" id="A0A9E3HDL1"/>
<name>A0A9E3HDL1_9NOST</name>
<sequence>MLQKTKAINNKQPLRLLSSGQSVSNPIAIVAVSSLTLSALSFLIQIVNYGATSSLARKEAPSLIQLADGNTVNVKAFESKERSPEVIKKFVSDSMVKLFNWDGLIQSNSFDGEVVTKPDTGVEIKLTKGTGRVTTKAWEAAFALTDKEDFRASFLKKLAELTPVGAFNGSIQTSLVPRYVSEPRKIGSGKWQVDLVATLVTFSKEDNAGSGIAFNKTITIQAVNTPQSLPDTTEMAKKIYQARRSGLEITEIVDLDLQKNQ</sequence>
<accession>A0A9E3HDL1</accession>
<protein>
    <recommendedName>
        <fullName evidence="3">Esterase/lipase</fullName>
    </recommendedName>
</protein>
<evidence type="ECO:0000313" key="1">
    <source>
        <dbReference type="EMBL" id="MBW4435202.1"/>
    </source>
</evidence>
<proteinExistence type="predicted"/>